<dbReference type="InterPro" id="IPR006224">
    <property type="entry name" value="PsdUridine_synth_RluA-like_CS"/>
</dbReference>
<dbReference type="AlphaFoldDB" id="A0A088RYN5"/>
<evidence type="ECO:0000313" key="3">
    <source>
        <dbReference type="EMBL" id="AIO00415.2"/>
    </source>
</evidence>
<keyword evidence="4" id="KW-1185">Reference proteome</keyword>
<dbReference type="PROSITE" id="PS50889">
    <property type="entry name" value="S4"/>
    <property type="match status" value="1"/>
</dbReference>
<dbReference type="SUPFAM" id="SSF55120">
    <property type="entry name" value="Pseudouridine synthase"/>
    <property type="match status" value="1"/>
</dbReference>
<dbReference type="GeneID" id="22577243"/>
<dbReference type="OrthoDB" id="418349at2759"/>
<sequence>MPRELRYCRPRHDPEESLLAYLSKKFTYLADAEWREHIAAGHISVNGATLTNESYVLRQGDVLRFAPPRSLEPPVDKNHIEVLYEDSRLMVVTKNGNLPVAEGGRYCENTLVGVLQRCGTASFYTAATRIGTATAHEHREKVSDTLTHTGEVAETTAYVECSTAMGASGEGAQISTPPPSRRRLVDDTHWTAAVDVAPCISALLPDAPPPQQRSPLNLFTIQRLDKETSGVVVLAKHSVTARKLAAQLEAQTKGCTDAVESWLRERGHTVPFCSDVFGELLQLKAHVVHKSYTAVLRGAAPEGHTFVVVNCMDCMAKHPTHSLEEQHTQLKRLKMCCEPLRGIVDASTASSLPTQPTEQRSHWGKLAATRIRVLASNKVLGLTCVHVELLTGRSHQIRLHCAAIGYPVLGDKLYMTTTPGREGGATAVSDAVYLERVRREDDPFLPIDDDLSDTGGTDRTSRMRCRRHLLHATRIAFEHPDISPAHWMTFTTSPVSFFAADVRFESEADSLRFIQWLTGAVSRPLASRDISQS</sequence>
<evidence type="ECO:0000313" key="4">
    <source>
        <dbReference type="Proteomes" id="UP000063063"/>
    </source>
</evidence>
<reference evidence="3 4" key="1">
    <citation type="journal article" date="2015" name="Sci. Rep.">
        <title>The genome of Leishmania panamensis: insights into genomics of the L. (Viannia) subgenus.</title>
        <authorList>
            <person name="Llanes A."/>
            <person name="Restrepo C.M."/>
            <person name="Vecchio G.D."/>
            <person name="Anguizola F.J."/>
            <person name="Lleonart R."/>
        </authorList>
    </citation>
    <scope>NUCLEOTIDE SEQUENCE [LARGE SCALE GENOMIC DNA]</scope>
    <source>
        <strain evidence="3 4">MHOM/PA/94/PSC-1</strain>
    </source>
</reference>
<comment type="similarity">
    <text evidence="1">Belongs to the pseudouridine synthase RluA family.</text>
</comment>
<evidence type="ECO:0000256" key="2">
    <source>
        <dbReference type="PROSITE-ProRule" id="PRU00182"/>
    </source>
</evidence>
<organism evidence="3 4">
    <name type="scientific">Leishmania panamensis</name>
    <dbReference type="NCBI Taxonomy" id="5679"/>
    <lineage>
        <taxon>Eukaryota</taxon>
        <taxon>Discoba</taxon>
        <taxon>Euglenozoa</taxon>
        <taxon>Kinetoplastea</taxon>
        <taxon>Metakinetoplastina</taxon>
        <taxon>Trypanosomatida</taxon>
        <taxon>Trypanosomatidae</taxon>
        <taxon>Leishmaniinae</taxon>
        <taxon>Leishmania</taxon>
        <taxon>Leishmania guyanensis species complex</taxon>
    </lineage>
</organism>
<dbReference type="eggNOG" id="KOG1919">
    <property type="taxonomic scope" value="Eukaryota"/>
</dbReference>
<dbReference type="PANTHER" id="PTHR21600:SF87">
    <property type="entry name" value="RNA PSEUDOURIDYLATE SYNTHASE DOMAIN-CONTAINING PROTEIN 1"/>
    <property type="match status" value="1"/>
</dbReference>
<evidence type="ECO:0000256" key="1">
    <source>
        <dbReference type="ARBA" id="ARBA00010876"/>
    </source>
</evidence>
<dbReference type="VEuPathDB" id="TriTrypDB:LPMP_301900"/>
<proteinExistence type="inferred from homology"/>
<dbReference type="VEuPathDB" id="TriTrypDB:LPAL13_300023300"/>
<dbReference type="InterPro" id="IPR006145">
    <property type="entry name" value="PsdUridine_synth_RsuA/RluA"/>
</dbReference>
<keyword evidence="2" id="KW-0694">RNA-binding</keyword>
<dbReference type="CDD" id="cd00165">
    <property type="entry name" value="S4"/>
    <property type="match status" value="1"/>
</dbReference>
<dbReference type="InterPro" id="IPR050188">
    <property type="entry name" value="RluA_PseudoU_synthase"/>
</dbReference>
<dbReference type="InterPro" id="IPR020103">
    <property type="entry name" value="PsdUridine_synth_cat_dom_sf"/>
</dbReference>
<dbReference type="PROSITE" id="PS01129">
    <property type="entry name" value="PSI_RLU"/>
    <property type="match status" value="1"/>
</dbReference>
<dbReference type="Proteomes" id="UP000063063">
    <property type="component" value="Chromosome 30"/>
</dbReference>
<protein>
    <submittedName>
        <fullName evidence="3">RNA pseudouridylate synthase-like protein</fullName>
    </submittedName>
</protein>
<dbReference type="Pfam" id="PF00849">
    <property type="entry name" value="PseudoU_synth_2"/>
    <property type="match status" value="2"/>
</dbReference>
<dbReference type="GO" id="GO:0000455">
    <property type="term" value="P:enzyme-directed rRNA pseudouridine synthesis"/>
    <property type="evidence" value="ECO:0007669"/>
    <property type="project" value="TreeGrafter"/>
</dbReference>
<dbReference type="KEGG" id="lpan:LPMP_301900"/>
<dbReference type="PANTHER" id="PTHR21600">
    <property type="entry name" value="MITOCHONDRIAL RNA PSEUDOURIDINE SYNTHASE"/>
    <property type="match status" value="1"/>
</dbReference>
<accession>A0A088RYN5</accession>
<dbReference type="Gene3D" id="3.30.2350.10">
    <property type="entry name" value="Pseudouridine synthase"/>
    <property type="match status" value="1"/>
</dbReference>
<dbReference type="RefSeq" id="XP_010701215.1">
    <property type="nucleotide sequence ID" value="XM_010702913.1"/>
</dbReference>
<dbReference type="GO" id="GO:0009982">
    <property type="term" value="F:pseudouridine synthase activity"/>
    <property type="evidence" value="ECO:0007669"/>
    <property type="project" value="InterPro"/>
</dbReference>
<dbReference type="EMBL" id="CP009399">
    <property type="protein sequence ID" value="AIO00415.2"/>
    <property type="molecule type" value="Genomic_DNA"/>
</dbReference>
<name>A0A088RYN5_LEIPA</name>
<dbReference type="CDD" id="cd02869">
    <property type="entry name" value="PseudoU_synth_RluA_like"/>
    <property type="match status" value="1"/>
</dbReference>
<dbReference type="GO" id="GO:0003723">
    <property type="term" value="F:RNA binding"/>
    <property type="evidence" value="ECO:0007669"/>
    <property type="project" value="UniProtKB-KW"/>
</dbReference>
<gene>
    <name evidence="3" type="ORF">LPMP_301900</name>
</gene>